<name>A0ABS4YSV7_9MICC</name>
<sequence length="1375" mass="134752">MVSRLRAIFVMGLLLALVLSLASVGAVLPRAQAATDITVSITSASPTALRLNPGTCTPSGTMAHYTVVKIPFDYSGGTGQVDFSLNIESSATTTAMIYQGAFLPDNPGVNCYITGWNQPGGAAKNTTFGYSNAGVVGLPVTPWYLVLASDAPGDGVAAGVSITSSQGTVALEPVPAAPAPLSMTTQNLPDGTVGTAYSGTVAVTGGTPPYTFDMLAGPLPPGLSLNTSTGVISGTPTQAGTSGFGIQVADSAGATAASPIYSVVFAAPSVGIAPSTLPLMRAGTPYSVQITGRGGTAPYSFSSPGLPPGLTLTSAGLLEGTPTTPGPYNIDITATDSSTGQSAPFSSARYYSGTIGDAPSLTISLASLPAGTAYVDYQQALFASGGTAPYTYSLPSGTLPAGMTLSSDGVLSGTPTEAGTFPITVMAQDSSPTVQRTGAANYVLSIAPPAIVLTTPSLPDATAGVGYTSQLAASGGAAPHTFAVSIGSLPAGLQLSTGGMISGTPTAHGSSTFTVTATDTNGFTGAKEFTLRTVPVPLTILPATLPVPTAGAAYTGQLNAAGGIPAYTWSVSAGSLPTGLELNSATGALSGTPTAVGSYTFTATVNDAGDEPFQGMASQKYTVAVPSVPLELSGTLPQAHQGEAYTGALTGSGSTGPYTFALQPAATMPAGLSLDGDGLITGTPEAAATFDLLLTLNDAYGSSSNVTGHLTVAPSIGISPIALPDGIAGAAYEQQLSADGGTAPYTYAVTAGTLPGGVELSADGLLTGTPTVHGSSAFTVTASDADGFPGTTSYTLLVAPAPLVLGPVELPVPTAGTPYSAQLAAAGGVAPYAWSVPADKLPPGLSLDTASGLISGTPTAVGRYTFTVGVADSAVDAFHGTASQEYTLVVPAVPLELGGTLPQAHVGDAYTGALAGSGGTGPYIFALQSGATLPTGLSLDGNGLITGTPDEAGTFDLLLTVTDAYGSSSNVTGQLTVAPNIGIAPAAIPDATVAAAYEQQLSADGGTAPYTFAVTSGTLPDGMELSADGLLTGTPTVHGSSTFTVTASDADGFPGTTSYTLLVAPAPLVLGPVELPVPTAGTPYSAQLTPAGGVGPFSFAVTAGQLPTGLTLDGGTGVISGTPTAVGSVSFTLTTSDAGVGVFGPTGPTGPALFRAAGAAPAPDLFAAVEPVTASQSYTVDVQSAVLSFDGGLPGGQVGKAYSSQLEASGGTGPYTFSLAAGSELPRGLSLSSSGLLTGTPETDGSASFDVSVTDAQGSRATTSLNLVVAPAAPAPTETPTESPAPTETPTESPAPTETPTESPAPTQTPTETVTSSPTQTASSVPATTATTSPAAKAGLPRTGAVGTMWLLGLGGIAVLGGLVVLSVARRRANH</sequence>
<evidence type="ECO:0000313" key="8">
    <source>
        <dbReference type="EMBL" id="MBP2411872.1"/>
    </source>
</evidence>
<dbReference type="PROSITE" id="PS50847">
    <property type="entry name" value="GRAM_POS_ANCHORING"/>
    <property type="match status" value="1"/>
</dbReference>
<evidence type="ECO:0000256" key="2">
    <source>
        <dbReference type="ARBA" id="ARBA00022525"/>
    </source>
</evidence>
<dbReference type="EMBL" id="JAGIOI010000001">
    <property type="protein sequence ID" value="MBP2411872.1"/>
    <property type="molecule type" value="Genomic_DNA"/>
</dbReference>
<feature type="domain" description="Gram-positive cocci surface proteins LPxTG" evidence="7">
    <location>
        <begin position="1340"/>
        <end position="1375"/>
    </location>
</feature>
<keyword evidence="6" id="KW-0812">Transmembrane</keyword>
<evidence type="ECO:0000256" key="5">
    <source>
        <dbReference type="SAM" id="MobiDB-lite"/>
    </source>
</evidence>
<comment type="caution">
    <text evidence="8">The sequence shown here is derived from an EMBL/GenBank/DDBJ whole genome shotgun (WGS) entry which is preliminary data.</text>
</comment>
<feature type="region of interest" description="Disordered" evidence="5">
    <location>
        <begin position="1273"/>
        <end position="1341"/>
    </location>
</feature>
<reference evidence="8 9" key="1">
    <citation type="submission" date="2021-03" db="EMBL/GenBank/DDBJ databases">
        <title>Sequencing the genomes of 1000 actinobacteria strains.</title>
        <authorList>
            <person name="Klenk H.-P."/>
        </authorList>
    </citation>
    <scope>NUCLEOTIDE SEQUENCE [LARGE SCALE GENOMIC DNA]</scope>
    <source>
        <strain evidence="8 9">DSM 16005</strain>
    </source>
</reference>
<gene>
    <name evidence="8" type="ORF">JOF48_000671</name>
</gene>
<keyword evidence="3" id="KW-0732">Signal</keyword>
<evidence type="ECO:0000256" key="6">
    <source>
        <dbReference type="SAM" id="Phobius"/>
    </source>
</evidence>
<keyword evidence="9" id="KW-1185">Reference proteome</keyword>
<accession>A0ABS4YSV7</accession>
<keyword evidence="6" id="KW-0472">Membrane</keyword>
<keyword evidence="4" id="KW-0572">Peptidoglycan-anchor</keyword>
<dbReference type="InterPro" id="IPR013783">
    <property type="entry name" value="Ig-like_fold"/>
</dbReference>
<keyword evidence="6" id="KW-1133">Transmembrane helix</keyword>
<feature type="transmembrane region" description="Helical" evidence="6">
    <location>
        <begin position="1349"/>
        <end position="1369"/>
    </location>
</feature>
<dbReference type="Proteomes" id="UP000711614">
    <property type="component" value="Unassembled WGS sequence"/>
</dbReference>
<dbReference type="PANTHER" id="PTHR37494">
    <property type="entry name" value="HEMAGGLUTININ"/>
    <property type="match status" value="1"/>
</dbReference>
<dbReference type="InterPro" id="IPR015919">
    <property type="entry name" value="Cadherin-like_sf"/>
</dbReference>
<evidence type="ECO:0000256" key="1">
    <source>
        <dbReference type="ARBA" id="ARBA00022512"/>
    </source>
</evidence>
<evidence type="ECO:0000259" key="7">
    <source>
        <dbReference type="PROSITE" id="PS50847"/>
    </source>
</evidence>
<dbReference type="SUPFAM" id="SSF49313">
    <property type="entry name" value="Cadherin-like"/>
    <property type="match status" value="11"/>
</dbReference>
<feature type="compositionally biased region" description="Low complexity" evidence="5">
    <location>
        <begin position="1273"/>
        <end position="1336"/>
    </location>
</feature>
<dbReference type="RefSeq" id="WP_209677281.1">
    <property type="nucleotide sequence ID" value="NZ_JAGIOI010000001.1"/>
</dbReference>
<organism evidence="8 9">
    <name type="scientific">Arthrobacter stackebrandtii</name>
    <dbReference type="NCBI Taxonomy" id="272161"/>
    <lineage>
        <taxon>Bacteria</taxon>
        <taxon>Bacillati</taxon>
        <taxon>Actinomycetota</taxon>
        <taxon>Actinomycetes</taxon>
        <taxon>Micrococcales</taxon>
        <taxon>Micrococcaceae</taxon>
        <taxon>Arthrobacter</taxon>
    </lineage>
</organism>
<evidence type="ECO:0000256" key="4">
    <source>
        <dbReference type="ARBA" id="ARBA00023088"/>
    </source>
</evidence>
<proteinExistence type="predicted"/>
<keyword evidence="1" id="KW-0134">Cell wall</keyword>
<dbReference type="PANTHER" id="PTHR37494:SF1">
    <property type="entry name" value="STAPHYLOCOCCUS AUREUS SURFACE PROTEIN A"/>
    <property type="match status" value="1"/>
</dbReference>
<dbReference type="Pfam" id="PF05345">
    <property type="entry name" value="He_PIG"/>
    <property type="match status" value="12"/>
</dbReference>
<evidence type="ECO:0000313" key="9">
    <source>
        <dbReference type="Proteomes" id="UP000711614"/>
    </source>
</evidence>
<dbReference type="Gene3D" id="2.60.40.10">
    <property type="entry name" value="Immunoglobulins"/>
    <property type="match status" value="12"/>
</dbReference>
<dbReference type="Pfam" id="PF00746">
    <property type="entry name" value="Gram_pos_anchor"/>
    <property type="match status" value="1"/>
</dbReference>
<evidence type="ECO:0000256" key="3">
    <source>
        <dbReference type="ARBA" id="ARBA00022729"/>
    </source>
</evidence>
<keyword evidence="2" id="KW-0964">Secreted</keyword>
<dbReference type="InterPro" id="IPR019931">
    <property type="entry name" value="LPXTG_anchor"/>
</dbReference>
<protein>
    <recommendedName>
        <fullName evidence="7">Gram-positive cocci surface proteins LPxTG domain-containing protein</fullName>
    </recommendedName>
</protein>